<dbReference type="GO" id="GO:0071897">
    <property type="term" value="P:DNA biosynthetic process"/>
    <property type="evidence" value="ECO:0007669"/>
    <property type="project" value="UniProtKB-ARBA"/>
</dbReference>
<dbReference type="PANTHER" id="PTHR47331">
    <property type="entry name" value="PHD-TYPE DOMAIN-CONTAINING PROTEIN"/>
    <property type="match status" value="1"/>
</dbReference>
<name>A0A7M7QAK5_NASVI</name>
<evidence type="ECO:0000313" key="1">
    <source>
        <dbReference type="EnsemblMetazoa" id="XP_031782490"/>
    </source>
</evidence>
<dbReference type="Proteomes" id="UP000002358">
    <property type="component" value="Unassembled WGS sequence"/>
</dbReference>
<accession>A0A7M7QAK5</accession>
<dbReference type="GeneID" id="116416805"/>
<dbReference type="RefSeq" id="XP_031782490.1">
    <property type="nucleotide sequence ID" value="XM_031926630.1"/>
</dbReference>
<proteinExistence type="predicted"/>
<reference evidence="1" key="1">
    <citation type="submission" date="2021-01" db="UniProtKB">
        <authorList>
            <consortium name="EnsemblMetazoa"/>
        </authorList>
    </citation>
    <scope>IDENTIFICATION</scope>
</reference>
<evidence type="ECO:0000313" key="2">
    <source>
        <dbReference type="Proteomes" id="UP000002358"/>
    </source>
</evidence>
<dbReference type="OrthoDB" id="7698561at2759"/>
<protein>
    <submittedName>
        <fullName evidence="1">Uncharacterized protein</fullName>
    </submittedName>
</protein>
<dbReference type="AlphaFoldDB" id="A0A7M7QAK5"/>
<sequence length="324" mass="36359">MKVIGADDLPVTIRKRVELTELLASAGIELDKWAANDQELLPDSAQQDNFKFNAVNLENVAAAYMKRSVLSNIARLFDPLGWLAPVTVMAKILMQDMWILKCDWYSPLPAEIRERWYDYCKGLSALPSLSIERWLGGTVNCSYQIHGFSDASSRAYAAVVYLRIDEGNGRFWVSLLAAKSKVAPVKTVSIPNLELCGAALLVKLILHVTKLEFLRGLPIFAWSDSQIVLTWLRKHPCHWKTFVANRVSLIQTELPSATWAHVPTKENPADLATRGVQPRELANCALWCQCPAWLSLSPTEWAQPADPVRVNHARPRSEESEILT</sequence>
<dbReference type="EnsemblMetazoa" id="XM_031926630">
    <property type="protein sequence ID" value="XP_031782490"/>
    <property type="gene ID" value="LOC116416805"/>
</dbReference>
<dbReference type="InterPro" id="IPR043502">
    <property type="entry name" value="DNA/RNA_pol_sf"/>
</dbReference>
<dbReference type="KEGG" id="nvi:116416805"/>
<keyword evidence="2" id="KW-1185">Reference proteome</keyword>
<dbReference type="InParanoid" id="A0A7M7QAK5"/>
<dbReference type="InterPro" id="IPR008042">
    <property type="entry name" value="Retrotrans_Pao"/>
</dbReference>
<dbReference type="Pfam" id="PF05380">
    <property type="entry name" value="Peptidase_A17"/>
    <property type="match status" value="1"/>
</dbReference>
<organism evidence="1 2">
    <name type="scientific">Nasonia vitripennis</name>
    <name type="common">Parasitic wasp</name>
    <dbReference type="NCBI Taxonomy" id="7425"/>
    <lineage>
        <taxon>Eukaryota</taxon>
        <taxon>Metazoa</taxon>
        <taxon>Ecdysozoa</taxon>
        <taxon>Arthropoda</taxon>
        <taxon>Hexapoda</taxon>
        <taxon>Insecta</taxon>
        <taxon>Pterygota</taxon>
        <taxon>Neoptera</taxon>
        <taxon>Endopterygota</taxon>
        <taxon>Hymenoptera</taxon>
        <taxon>Apocrita</taxon>
        <taxon>Proctotrupomorpha</taxon>
        <taxon>Chalcidoidea</taxon>
        <taxon>Pteromalidae</taxon>
        <taxon>Pteromalinae</taxon>
        <taxon>Nasonia</taxon>
    </lineage>
</organism>
<dbReference type="SUPFAM" id="SSF56672">
    <property type="entry name" value="DNA/RNA polymerases"/>
    <property type="match status" value="1"/>
</dbReference>